<dbReference type="InterPro" id="IPR009003">
    <property type="entry name" value="Peptidase_S1_PA"/>
</dbReference>
<dbReference type="Gene3D" id="2.40.10.10">
    <property type="entry name" value="Trypsin-like serine proteases"/>
    <property type="match status" value="2"/>
</dbReference>
<keyword evidence="3" id="KW-1185">Reference proteome</keyword>
<reference evidence="2 3" key="1">
    <citation type="journal article" date="2024" name="Appl. Environ. Microbiol.">
        <title>Pontiella agarivorans sp. nov., a novel marine anaerobic bacterium capable of degrading macroalgal polysaccharides and fixing nitrogen.</title>
        <authorList>
            <person name="Liu N."/>
            <person name="Kivenson V."/>
            <person name="Peng X."/>
            <person name="Cui Z."/>
            <person name="Lankiewicz T.S."/>
            <person name="Gosselin K.M."/>
            <person name="English C.J."/>
            <person name="Blair E.M."/>
            <person name="O'Malley M.A."/>
            <person name="Valentine D.L."/>
        </authorList>
    </citation>
    <scope>NUCLEOTIDE SEQUENCE [LARGE SCALE GENOMIC DNA]</scope>
    <source>
        <strain evidence="2 3">NLcol2</strain>
    </source>
</reference>
<dbReference type="GO" id="GO:0006508">
    <property type="term" value="P:proteolysis"/>
    <property type="evidence" value="ECO:0007669"/>
    <property type="project" value="UniProtKB-KW"/>
</dbReference>
<feature type="chain" id="PRO_5045726040" evidence="1">
    <location>
        <begin position="27"/>
        <end position="354"/>
    </location>
</feature>
<dbReference type="EMBL" id="JARVCO010000006">
    <property type="protein sequence ID" value="MDZ8117926.1"/>
    <property type="molecule type" value="Genomic_DNA"/>
</dbReference>
<evidence type="ECO:0000313" key="3">
    <source>
        <dbReference type="Proteomes" id="UP001290861"/>
    </source>
</evidence>
<sequence length="354" mass="39454">MKLQKRAFIQSVICGAALLPGNAVFAENVTADDFDFSADQLANRLAVLTCSTRTESWFGSGFVAELNGKKYIFTNQHVILGADRITCKTADGQPLRPRGIELSKVRNLARFEVDTDAAFPLSSDASMDEAVAVFGNEKGTPTEYFGRINGVGADLIETTAEFTRENGGAPVLNADGAVIGMASHVRESRSHAMKEGTKFEDRTRRFCQRFNRVDWQTVNWKRFNTMFGKPYRQSEALINNTFDILVDWQNEPFKTVSLESGPDRGLNTWVSSHNAVMEKIVNNSNKRQKYSAYAESLQGLSEICASRARQLQLLEGSRELTGFLRNEFSAQAAALDFAVKYIKRRGDTIHTFSN</sequence>
<dbReference type="RefSeq" id="WP_322607726.1">
    <property type="nucleotide sequence ID" value="NZ_JARVCO010000006.1"/>
</dbReference>
<organism evidence="2 3">
    <name type="scientific">Pontiella agarivorans</name>
    <dbReference type="NCBI Taxonomy" id="3038953"/>
    <lineage>
        <taxon>Bacteria</taxon>
        <taxon>Pseudomonadati</taxon>
        <taxon>Kiritimatiellota</taxon>
        <taxon>Kiritimatiellia</taxon>
        <taxon>Kiritimatiellales</taxon>
        <taxon>Pontiellaceae</taxon>
        <taxon>Pontiella</taxon>
    </lineage>
</organism>
<dbReference type="Proteomes" id="UP001290861">
    <property type="component" value="Unassembled WGS sequence"/>
</dbReference>
<evidence type="ECO:0000313" key="2">
    <source>
        <dbReference type="EMBL" id="MDZ8117926.1"/>
    </source>
</evidence>
<keyword evidence="2" id="KW-0645">Protease</keyword>
<name>A0ABU5MVE7_9BACT</name>
<dbReference type="GO" id="GO:0008233">
    <property type="term" value="F:peptidase activity"/>
    <property type="evidence" value="ECO:0007669"/>
    <property type="project" value="UniProtKB-KW"/>
</dbReference>
<protein>
    <submittedName>
        <fullName evidence="2">Serine protease</fullName>
    </submittedName>
</protein>
<dbReference type="SUPFAM" id="SSF50494">
    <property type="entry name" value="Trypsin-like serine proteases"/>
    <property type="match status" value="1"/>
</dbReference>
<proteinExistence type="predicted"/>
<comment type="caution">
    <text evidence="2">The sequence shown here is derived from an EMBL/GenBank/DDBJ whole genome shotgun (WGS) entry which is preliminary data.</text>
</comment>
<dbReference type="Pfam" id="PF13365">
    <property type="entry name" value="Trypsin_2"/>
    <property type="match status" value="1"/>
</dbReference>
<keyword evidence="2" id="KW-0378">Hydrolase</keyword>
<feature type="signal peptide" evidence="1">
    <location>
        <begin position="1"/>
        <end position="26"/>
    </location>
</feature>
<gene>
    <name evidence="2" type="ORF">P9H32_04740</name>
</gene>
<keyword evidence="1" id="KW-0732">Signal</keyword>
<accession>A0ABU5MVE7</accession>
<dbReference type="InterPro" id="IPR043504">
    <property type="entry name" value="Peptidase_S1_PA_chymotrypsin"/>
</dbReference>
<evidence type="ECO:0000256" key="1">
    <source>
        <dbReference type="SAM" id="SignalP"/>
    </source>
</evidence>